<gene>
    <name evidence="5" type="primary">wcaJ_2</name>
    <name evidence="5" type="ORF">Mal15_50870</name>
</gene>
<reference evidence="5 6" key="1">
    <citation type="submission" date="2019-02" db="EMBL/GenBank/DDBJ databases">
        <title>Planctomycetal bacteria perform biofilm scaping via a novel small molecule.</title>
        <authorList>
            <person name="Jeske O."/>
            <person name="Boedeker C."/>
            <person name="Wiegand S."/>
            <person name="Breitling P."/>
            <person name="Kallscheuer N."/>
            <person name="Jogler M."/>
            <person name="Rohde M."/>
            <person name="Petersen J."/>
            <person name="Medema M.H."/>
            <person name="Surup F."/>
            <person name="Jogler C."/>
        </authorList>
    </citation>
    <scope>NUCLEOTIDE SEQUENCE [LARGE SCALE GENOMIC DNA]</scope>
    <source>
        <strain evidence="5 6">Mal15</strain>
    </source>
</reference>
<accession>A0A5B9MLW7</accession>
<dbReference type="EMBL" id="CP036264">
    <property type="protein sequence ID" value="QEG01011.1"/>
    <property type="molecule type" value="Genomic_DNA"/>
</dbReference>
<evidence type="ECO:0000256" key="1">
    <source>
        <dbReference type="ARBA" id="ARBA00006464"/>
    </source>
</evidence>
<dbReference type="PANTHER" id="PTHR30576:SF10">
    <property type="entry name" value="SLL5057 PROTEIN"/>
    <property type="match status" value="1"/>
</dbReference>
<proteinExistence type="inferred from homology"/>
<organism evidence="5 6">
    <name type="scientific">Stieleria maiorica</name>
    <dbReference type="NCBI Taxonomy" id="2795974"/>
    <lineage>
        <taxon>Bacteria</taxon>
        <taxon>Pseudomonadati</taxon>
        <taxon>Planctomycetota</taxon>
        <taxon>Planctomycetia</taxon>
        <taxon>Pirellulales</taxon>
        <taxon>Pirellulaceae</taxon>
        <taxon>Stieleria</taxon>
    </lineage>
</organism>
<dbReference type="KEGG" id="smam:Mal15_50870"/>
<evidence type="ECO:0000313" key="5">
    <source>
        <dbReference type="EMBL" id="QEG01011.1"/>
    </source>
</evidence>
<keyword evidence="5" id="KW-0808">Transferase</keyword>
<evidence type="ECO:0000259" key="4">
    <source>
        <dbReference type="Pfam" id="PF02397"/>
    </source>
</evidence>
<dbReference type="Pfam" id="PF02397">
    <property type="entry name" value="Bac_transf"/>
    <property type="match status" value="1"/>
</dbReference>
<dbReference type="PANTHER" id="PTHR30576">
    <property type="entry name" value="COLANIC BIOSYNTHESIS UDP-GLUCOSE LIPID CARRIER TRANSFERASE"/>
    <property type="match status" value="1"/>
</dbReference>
<feature type="region of interest" description="Disordered" evidence="2">
    <location>
        <begin position="125"/>
        <end position="155"/>
    </location>
</feature>
<feature type="domain" description="Bacterial sugar transferase" evidence="4">
    <location>
        <begin position="218"/>
        <end position="403"/>
    </location>
</feature>
<dbReference type="EC" id="2.7.8.31" evidence="5"/>
<keyword evidence="3" id="KW-0472">Membrane</keyword>
<feature type="transmembrane region" description="Helical" evidence="3">
    <location>
        <begin position="220"/>
        <end position="244"/>
    </location>
</feature>
<comment type="similarity">
    <text evidence="1">Belongs to the bacterial sugar transferase family.</text>
</comment>
<dbReference type="GO" id="GO:0089702">
    <property type="term" value="F:undecaprenyl-phosphate glucose phosphotransferase activity"/>
    <property type="evidence" value="ECO:0007669"/>
    <property type="project" value="UniProtKB-EC"/>
</dbReference>
<evidence type="ECO:0000256" key="3">
    <source>
        <dbReference type="SAM" id="Phobius"/>
    </source>
</evidence>
<keyword evidence="6" id="KW-1185">Reference proteome</keyword>
<protein>
    <submittedName>
        <fullName evidence="5">UDP-glucose:undecaprenyl-phosphate glucose-1-phosphate transferase</fullName>
        <ecNumber evidence="5">2.7.8.31</ecNumber>
    </submittedName>
</protein>
<evidence type="ECO:0000256" key="2">
    <source>
        <dbReference type="SAM" id="MobiDB-lite"/>
    </source>
</evidence>
<keyword evidence="3" id="KW-0812">Transmembrane</keyword>
<dbReference type="InterPro" id="IPR003362">
    <property type="entry name" value="Bact_transf"/>
</dbReference>
<name>A0A5B9MLW7_9BACT</name>
<sequence length="411" mass="46242">MLGALINRMSFRRSVLRDGDSLLLTKTEFNREVTRERIRASRRSIPFCIVTIKVAGGRKLASRRGDLIRILHRNIRLTDQKADLGNNRFGVLLVDTPEMGGRAVLDRLSGLCETRNINATLSLRVHDPEGFDPDQDRDLPTGADKRRRDDKSESTWLRVDHGANESTALAVQSPSPAVRSQAIKSGSGGAMMQTVAADALVTHDDPLPNRSLERRFIKRAIDIVGASVGLVLVSPLLVVAAMAVKLTSPGPAFFKQTREGMHGKPFTIYKMRTMVLDAESRQSALREKSHRDGPAFKIKHDPRVTPIGHFLRRTCIDELPQFINVLRGDMSLVGPRPLPWHESRACNHWQRRRLDVPPGMTCYWQVNKSAAETFDDWMRMDLQYVDRNDLWRDLHLIARTALVPLTGRGGE</sequence>
<evidence type="ECO:0000313" key="6">
    <source>
        <dbReference type="Proteomes" id="UP000321353"/>
    </source>
</evidence>
<dbReference type="AlphaFoldDB" id="A0A5B9MLW7"/>
<dbReference type="Proteomes" id="UP000321353">
    <property type="component" value="Chromosome"/>
</dbReference>
<keyword evidence="3" id="KW-1133">Transmembrane helix</keyword>